<dbReference type="Pfam" id="PF13692">
    <property type="entry name" value="Glyco_trans_1_4"/>
    <property type="match status" value="1"/>
</dbReference>
<dbReference type="OrthoDB" id="9816564at2"/>
<dbReference type="EMBL" id="CP015136">
    <property type="protein sequence ID" value="AMY11694.1"/>
    <property type="molecule type" value="Genomic_DNA"/>
</dbReference>
<dbReference type="CDD" id="cd03801">
    <property type="entry name" value="GT4_PimA-like"/>
    <property type="match status" value="1"/>
</dbReference>
<dbReference type="PANTHER" id="PTHR12526">
    <property type="entry name" value="GLYCOSYLTRANSFERASE"/>
    <property type="match status" value="1"/>
</dbReference>
<keyword evidence="2" id="KW-0808">Transferase</keyword>
<evidence type="ECO:0000313" key="3">
    <source>
        <dbReference type="Proteomes" id="UP000076079"/>
    </source>
</evidence>
<gene>
    <name evidence="2" type="ORF">LuPra_04952</name>
</gene>
<proteinExistence type="predicted"/>
<organism evidence="2 3">
    <name type="scientific">Luteitalea pratensis</name>
    <dbReference type="NCBI Taxonomy" id="1855912"/>
    <lineage>
        <taxon>Bacteria</taxon>
        <taxon>Pseudomonadati</taxon>
        <taxon>Acidobacteriota</taxon>
        <taxon>Vicinamibacteria</taxon>
        <taxon>Vicinamibacterales</taxon>
        <taxon>Vicinamibacteraceae</taxon>
        <taxon>Luteitalea</taxon>
    </lineage>
</organism>
<evidence type="ECO:0000256" key="1">
    <source>
        <dbReference type="SAM" id="MobiDB-lite"/>
    </source>
</evidence>
<sequence>MRVAWFSPLPPVHSGIAAYSVDVLAGLRERHQLDLYVDDPVWHAAGGRLHAGAGPGIAPQAGPFDLPLYRAFDFPVQQDRAPYDLIVYQLGNAACHRFMWPYLLRWPGLVVLHDAALHHARAQALLADRRADDYRAEFRFNHPGIDPRVADFVVAGLQGSPYYLWPMLRLVLERARAVVVHSDPVRQALAEEFPEAPLTTVSMGVPDPWENADRRTPNAEVPGTGYRVPGTGEIADRQTPDADGTRDLPGRSPTVEQARRLQQGNAERRTPNADAPGTGYRVPGTGDIADRQTPDADGTRDLPGRSLTVEQARRLQQGNAERRTPNAEAPGTGFRAPGTGENVERGTLNAEGPGTGNRAPGAGRTSYAEEQAATPHFRLPPPDVEAKAEGRLPKADLVLAAFGVITPEKRILPILRALAVIRDEAPHVRLRLVGEIGEHYALWQDVARTGTRDLIEVTGYVDDEQLAAELRGADVCLCLRWPTARETSASWLRCLAAGKPTVVPDQLSIVDVPTIDPRHWQLKHDRSDAASVFQPPDASRAVAVSVELADEEAMIRQALRRLVADSDLRRSLGERARAWWEAHHTLARMQRDYTRVMEWAAGLPLPEWPADAPPHLHPDPAERARRMAAPFGVEVDILR</sequence>
<dbReference type="PATRIC" id="fig|1813736.3.peg.5207"/>
<dbReference type="Gene3D" id="3.40.50.2000">
    <property type="entry name" value="Glycogen Phosphorylase B"/>
    <property type="match status" value="1"/>
</dbReference>
<feature type="compositionally biased region" description="Basic and acidic residues" evidence="1">
    <location>
        <begin position="234"/>
        <end position="249"/>
    </location>
</feature>
<accession>A0A143PV36</accession>
<dbReference type="KEGG" id="abac:LuPra_04952"/>
<dbReference type="STRING" id="1855912.LuPra_04952"/>
<keyword evidence="3" id="KW-1185">Reference proteome</keyword>
<dbReference type="SUPFAM" id="SSF53756">
    <property type="entry name" value="UDP-Glycosyltransferase/glycogen phosphorylase"/>
    <property type="match status" value="2"/>
</dbReference>
<dbReference type="PANTHER" id="PTHR12526:SF636">
    <property type="entry name" value="BLL3647 PROTEIN"/>
    <property type="match status" value="1"/>
</dbReference>
<dbReference type="GO" id="GO:0016757">
    <property type="term" value="F:glycosyltransferase activity"/>
    <property type="evidence" value="ECO:0007669"/>
    <property type="project" value="TreeGrafter"/>
</dbReference>
<protein>
    <submittedName>
        <fullName evidence="2">Glycosyl transferases group 1</fullName>
    </submittedName>
</protein>
<reference evidence="3" key="2">
    <citation type="submission" date="2016-04" db="EMBL/GenBank/DDBJ databases">
        <title>First Complete Genome Sequence of a Subdivision 6 Acidobacterium.</title>
        <authorList>
            <person name="Huang S."/>
            <person name="Vieira S."/>
            <person name="Bunk B."/>
            <person name="Riedel T."/>
            <person name="Sproeer C."/>
            <person name="Overmann J."/>
        </authorList>
    </citation>
    <scope>NUCLEOTIDE SEQUENCE [LARGE SCALE GENOMIC DNA]</scope>
    <source>
        <strain evidence="3">DSM 100886 HEG_-6_39</strain>
    </source>
</reference>
<dbReference type="Proteomes" id="UP000076079">
    <property type="component" value="Chromosome"/>
</dbReference>
<dbReference type="RefSeq" id="WP_110173217.1">
    <property type="nucleotide sequence ID" value="NZ_CP015136.1"/>
</dbReference>
<name>A0A143PV36_LUTPR</name>
<feature type="region of interest" description="Disordered" evidence="1">
    <location>
        <begin position="201"/>
        <end position="381"/>
    </location>
</feature>
<reference evidence="2 3" key="1">
    <citation type="journal article" date="2016" name="Genome Announc.">
        <title>First Complete Genome Sequence of a Subdivision 6 Acidobacterium Strain.</title>
        <authorList>
            <person name="Huang S."/>
            <person name="Vieira S."/>
            <person name="Bunk B."/>
            <person name="Riedel T."/>
            <person name="Sproer C."/>
            <person name="Overmann J."/>
        </authorList>
    </citation>
    <scope>NUCLEOTIDE SEQUENCE [LARGE SCALE GENOMIC DNA]</scope>
    <source>
        <strain evidence="3">DSM 100886 HEG_-6_39</strain>
    </source>
</reference>
<evidence type="ECO:0000313" key="2">
    <source>
        <dbReference type="EMBL" id="AMY11694.1"/>
    </source>
</evidence>
<feature type="compositionally biased region" description="Basic and acidic residues" evidence="1">
    <location>
        <begin position="288"/>
        <end position="303"/>
    </location>
</feature>
<dbReference type="AlphaFoldDB" id="A0A143PV36"/>